<gene>
    <name evidence="2" type="ORF">HJG54_29215</name>
</gene>
<accession>A0AA97ANP0</accession>
<name>A0AA97ANP0_9CYAN</name>
<feature type="domain" description="Carboxymuconolactone decarboxylase-like" evidence="1">
    <location>
        <begin position="54"/>
        <end position="116"/>
    </location>
</feature>
<dbReference type="RefSeq" id="WP_316436594.1">
    <property type="nucleotide sequence ID" value="NZ_CP053587.1"/>
</dbReference>
<reference evidence="2" key="1">
    <citation type="submission" date="2020-05" db="EMBL/GenBank/DDBJ databases">
        <authorList>
            <person name="Zhu T."/>
            <person name="Keshari N."/>
            <person name="Lu X."/>
        </authorList>
    </citation>
    <scope>NUCLEOTIDE SEQUENCE</scope>
    <source>
        <strain evidence="2">NK1-12</strain>
    </source>
</reference>
<dbReference type="GO" id="GO:0051920">
    <property type="term" value="F:peroxiredoxin activity"/>
    <property type="evidence" value="ECO:0007669"/>
    <property type="project" value="InterPro"/>
</dbReference>
<dbReference type="InterPro" id="IPR004675">
    <property type="entry name" value="AhpD_core"/>
</dbReference>
<dbReference type="AlphaFoldDB" id="A0AA97ANP0"/>
<evidence type="ECO:0000313" key="2">
    <source>
        <dbReference type="EMBL" id="WNZ27002.1"/>
    </source>
</evidence>
<dbReference type="NCBIfam" id="TIGR01926">
    <property type="entry name" value="peroxid_rel"/>
    <property type="match status" value="1"/>
</dbReference>
<evidence type="ECO:0000259" key="1">
    <source>
        <dbReference type="Pfam" id="PF02627"/>
    </source>
</evidence>
<sequence length="195" mass="22022">MTVQSTQILEQSTGSWLEVPDEADLPAEVRAIFQAQRDCYGFVHPYFVGYSLNPDHLLRWFNYYDALQHGQGELSHREREIIAVVVSAANRCESCVITHQAQLREVTGNPELAAAVAENYWTAPLNERERALADFAVKITRLEQELSPADLAPLRQLGFSDLAILEAGEIAAQFSLSNRLSKAFGWKVKREQYQL</sequence>
<dbReference type="NCBIfam" id="TIGR00778">
    <property type="entry name" value="ahpD_dom"/>
    <property type="match status" value="1"/>
</dbReference>
<dbReference type="InterPro" id="IPR010195">
    <property type="entry name" value="Uncharacterised_peroxidase-rel"/>
</dbReference>
<dbReference type="EMBL" id="CP053587">
    <property type="protein sequence ID" value="WNZ27002.1"/>
    <property type="molecule type" value="Genomic_DNA"/>
</dbReference>
<protein>
    <submittedName>
        <fullName evidence="2">Peroxidase-related enzyme</fullName>
    </submittedName>
</protein>
<keyword evidence="2" id="KW-0560">Oxidoreductase</keyword>
<dbReference type="SUPFAM" id="SSF69118">
    <property type="entry name" value="AhpD-like"/>
    <property type="match status" value="1"/>
</dbReference>
<organism evidence="2">
    <name type="scientific">Leptolyngbya sp. NK1-12</name>
    <dbReference type="NCBI Taxonomy" id="2547451"/>
    <lineage>
        <taxon>Bacteria</taxon>
        <taxon>Bacillati</taxon>
        <taxon>Cyanobacteriota</taxon>
        <taxon>Cyanophyceae</taxon>
        <taxon>Leptolyngbyales</taxon>
        <taxon>Leptolyngbyaceae</taxon>
        <taxon>Leptolyngbya group</taxon>
        <taxon>Leptolyngbya</taxon>
    </lineage>
</organism>
<dbReference type="InterPro" id="IPR029032">
    <property type="entry name" value="AhpD-like"/>
</dbReference>
<dbReference type="PANTHER" id="PTHR35446:SF2">
    <property type="entry name" value="CARBOXYMUCONOLACTONE DECARBOXYLASE-LIKE DOMAIN-CONTAINING PROTEIN"/>
    <property type="match status" value="1"/>
</dbReference>
<dbReference type="PANTHER" id="PTHR35446">
    <property type="entry name" value="SI:CH211-175M2.5"/>
    <property type="match status" value="1"/>
</dbReference>
<dbReference type="Gene3D" id="1.20.1290.10">
    <property type="entry name" value="AhpD-like"/>
    <property type="match status" value="1"/>
</dbReference>
<keyword evidence="2" id="KW-0575">Peroxidase</keyword>
<dbReference type="Pfam" id="PF02627">
    <property type="entry name" value="CMD"/>
    <property type="match status" value="1"/>
</dbReference>
<proteinExistence type="predicted"/>
<dbReference type="Gene3D" id="1.20.5.810">
    <property type="entry name" value="AhpD-like"/>
    <property type="match status" value="1"/>
</dbReference>
<dbReference type="InterPro" id="IPR003779">
    <property type="entry name" value="CMD-like"/>
</dbReference>